<dbReference type="Proteomes" id="UP000014009">
    <property type="component" value="Unassembled WGS sequence"/>
</dbReference>
<reference evidence="1 2" key="1">
    <citation type="submission" date="2012-12" db="EMBL/GenBank/DDBJ databases">
        <title>The Genome Sequence of Bacillus cereus HuB4-4.</title>
        <authorList>
            <consortium name="The Broad Institute Genome Sequencing Platform"/>
            <consortium name="The Broad Institute Genome Sequencing Center for Infectious Disease"/>
            <person name="Feldgarden M."/>
            <person name="Van der Auwera G.A."/>
            <person name="Mahillon J."/>
            <person name="Duprez V."/>
            <person name="Timmery S."/>
            <person name="Mattelet C."/>
            <person name="Dierick K."/>
            <person name="Sun M."/>
            <person name="Yu Z."/>
            <person name="Zhu L."/>
            <person name="Hu X."/>
            <person name="Shank E.B."/>
            <person name="Swiecicka I."/>
            <person name="Hansen B.M."/>
            <person name="Andrup L."/>
            <person name="Walker B."/>
            <person name="Young S.K."/>
            <person name="Zeng Q."/>
            <person name="Gargeya S."/>
            <person name="Fitzgerald M."/>
            <person name="Haas B."/>
            <person name="Abouelleil A."/>
            <person name="Alvarado L."/>
            <person name="Arachchi H.M."/>
            <person name="Berlin A.M."/>
            <person name="Chapman S.B."/>
            <person name="Dewar J."/>
            <person name="Goldberg J."/>
            <person name="Griggs A."/>
            <person name="Gujja S."/>
            <person name="Hansen M."/>
            <person name="Howarth C."/>
            <person name="Imamovic A."/>
            <person name="Larimer J."/>
            <person name="McCowan C."/>
            <person name="Murphy C."/>
            <person name="Neiman D."/>
            <person name="Pearson M."/>
            <person name="Priest M."/>
            <person name="Roberts A."/>
            <person name="Saif S."/>
            <person name="Shea T."/>
            <person name="Sisk P."/>
            <person name="Sykes S."/>
            <person name="Wortman J."/>
            <person name="Nusbaum C."/>
            <person name="Birren B."/>
        </authorList>
    </citation>
    <scope>NUCLEOTIDE SEQUENCE [LARGE SCALE GENOMIC DNA]</scope>
    <source>
        <strain evidence="1 2">HuB4-4</strain>
    </source>
</reference>
<evidence type="ECO:0000313" key="1">
    <source>
        <dbReference type="EMBL" id="EOP91861.1"/>
    </source>
</evidence>
<accession>A0A9W5VMQ7</accession>
<sequence>MHFIQIADYMRFARIVGIDESIEGEYTYHFFWVITRI</sequence>
<name>A0A9W5VMQ7_BACCE</name>
<comment type="caution">
    <text evidence="1">The sequence shown here is derived from an EMBL/GenBank/DDBJ whole genome shotgun (WGS) entry which is preliminary data.</text>
</comment>
<organism evidence="1 2">
    <name type="scientific">Bacillus cereus HuB4-4</name>
    <dbReference type="NCBI Taxonomy" id="1053211"/>
    <lineage>
        <taxon>Bacteria</taxon>
        <taxon>Bacillati</taxon>
        <taxon>Bacillota</taxon>
        <taxon>Bacilli</taxon>
        <taxon>Bacillales</taxon>
        <taxon>Bacillaceae</taxon>
        <taxon>Bacillus</taxon>
        <taxon>Bacillus cereus group</taxon>
    </lineage>
</organism>
<dbReference type="AlphaFoldDB" id="A0A9W5VMQ7"/>
<protein>
    <submittedName>
        <fullName evidence="1">Uncharacterized protein</fullName>
    </submittedName>
</protein>
<gene>
    <name evidence="1" type="ORF">IGM_01921</name>
</gene>
<dbReference type="EMBL" id="AHEF01000037">
    <property type="protein sequence ID" value="EOP91861.1"/>
    <property type="molecule type" value="Genomic_DNA"/>
</dbReference>
<evidence type="ECO:0000313" key="2">
    <source>
        <dbReference type="Proteomes" id="UP000014009"/>
    </source>
</evidence>
<proteinExistence type="predicted"/>